<dbReference type="PROSITE" id="PS50893">
    <property type="entry name" value="ABC_TRANSPORTER_2"/>
    <property type="match status" value="1"/>
</dbReference>
<evidence type="ECO:0000313" key="5">
    <source>
        <dbReference type="EMBL" id="XFO69416.1"/>
    </source>
</evidence>
<accession>A0ABZ3IUL0</accession>
<sequence length="263" mass="28978">MKLEVKNISCGYADKTVISDISLTVRCGESLCILGPNGIGKTTLFKAMLGFIKLQSGQILLDEEDISSWSRRSLARKVGYVPQAHNPPFPFKVIEVVTMGRTAHLSLFSSPTRQDTKIAEEALQTLGIAQLKDRIYTQISGGERQLVLIARALAQQPAFLIMDEPTANLDFGNQIKVLNQIKRLVRNENLGVIMTTHFPNHAFYCASKVAVIEKGNAFRIGTAEEVITEDYLKTVYGVDVQIISVGEKHEGRRVCIPVSANCG</sequence>
<name>A0ABZ3IUL0_9FIRM</name>
<dbReference type="RefSeq" id="WP_094607814.1">
    <property type="nucleotide sequence ID" value="NZ_CP155573.1"/>
</dbReference>
<protein>
    <submittedName>
        <fullName evidence="5">ABC transporter ATP-binding protein</fullName>
    </submittedName>
</protein>
<dbReference type="InterPro" id="IPR003593">
    <property type="entry name" value="AAA+_ATPase"/>
</dbReference>
<dbReference type="CDD" id="cd03214">
    <property type="entry name" value="ABC_Iron-Siderophores_B12_Hemin"/>
    <property type="match status" value="1"/>
</dbReference>
<reference evidence="5" key="1">
    <citation type="submission" date="2024-05" db="EMBL/GenBank/DDBJ databases">
        <title>Isolation and characterization of Sporomusa carbonis sp. nov., a carboxydotrophic hydrogenogen in the genus of Sporomusa isolated from a charcoal burning pile.</title>
        <authorList>
            <person name="Boeer T."/>
            <person name="Rosenbaum F."/>
            <person name="Eysell L."/>
            <person name="Mueller V."/>
            <person name="Daniel R."/>
            <person name="Poehlein A."/>
        </authorList>
    </citation>
    <scope>NUCLEOTIDE SEQUENCE [LARGE SCALE GENOMIC DNA]</scope>
    <source>
        <strain evidence="5">DSM 10669</strain>
    </source>
</reference>
<dbReference type="Pfam" id="PF00005">
    <property type="entry name" value="ABC_tran"/>
    <property type="match status" value="1"/>
</dbReference>
<evidence type="ECO:0000256" key="2">
    <source>
        <dbReference type="ARBA" id="ARBA00022741"/>
    </source>
</evidence>
<evidence type="ECO:0000256" key="3">
    <source>
        <dbReference type="ARBA" id="ARBA00022840"/>
    </source>
</evidence>
<dbReference type="EMBL" id="CP155573">
    <property type="protein sequence ID" value="XFO69416.1"/>
    <property type="molecule type" value="Genomic_DNA"/>
</dbReference>
<evidence type="ECO:0000313" key="6">
    <source>
        <dbReference type="Proteomes" id="UP000216752"/>
    </source>
</evidence>
<dbReference type="Gene3D" id="3.40.50.300">
    <property type="entry name" value="P-loop containing nucleotide triphosphate hydrolases"/>
    <property type="match status" value="1"/>
</dbReference>
<dbReference type="InterPro" id="IPR050153">
    <property type="entry name" value="Metal_Ion_Import_ABC"/>
</dbReference>
<dbReference type="InterPro" id="IPR003439">
    <property type="entry name" value="ABC_transporter-like_ATP-bd"/>
</dbReference>
<dbReference type="Proteomes" id="UP000216752">
    <property type="component" value="Chromosome"/>
</dbReference>
<keyword evidence="1" id="KW-0813">Transport</keyword>
<dbReference type="SUPFAM" id="SSF52540">
    <property type="entry name" value="P-loop containing nucleoside triphosphate hydrolases"/>
    <property type="match status" value="1"/>
</dbReference>
<organism evidence="5 6">
    <name type="scientific">Sporomusa silvacetica DSM 10669</name>
    <dbReference type="NCBI Taxonomy" id="1123289"/>
    <lineage>
        <taxon>Bacteria</taxon>
        <taxon>Bacillati</taxon>
        <taxon>Bacillota</taxon>
        <taxon>Negativicutes</taxon>
        <taxon>Selenomonadales</taxon>
        <taxon>Sporomusaceae</taxon>
        <taxon>Sporomusa</taxon>
    </lineage>
</organism>
<proteinExistence type="predicted"/>
<evidence type="ECO:0000256" key="1">
    <source>
        <dbReference type="ARBA" id="ARBA00022448"/>
    </source>
</evidence>
<keyword evidence="2" id="KW-0547">Nucleotide-binding</keyword>
<dbReference type="PROSITE" id="PS00211">
    <property type="entry name" value="ABC_TRANSPORTER_1"/>
    <property type="match status" value="1"/>
</dbReference>
<dbReference type="PANTHER" id="PTHR42734">
    <property type="entry name" value="METAL TRANSPORT SYSTEM ATP-BINDING PROTEIN TM_0124-RELATED"/>
    <property type="match status" value="1"/>
</dbReference>
<gene>
    <name evidence="5" type="ORF">SPSIL_056500</name>
</gene>
<evidence type="ECO:0000259" key="4">
    <source>
        <dbReference type="PROSITE" id="PS50893"/>
    </source>
</evidence>
<feature type="domain" description="ABC transporter" evidence="4">
    <location>
        <begin position="3"/>
        <end position="239"/>
    </location>
</feature>
<dbReference type="InterPro" id="IPR017871">
    <property type="entry name" value="ABC_transporter-like_CS"/>
</dbReference>
<dbReference type="InterPro" id="IPR027417">
    <property type="entry name" value="P-loop_NTPase"/>
</dbReference>
<dbReference type="SMART" id="SM00382">
    <property type="entry name" value="AAA"/>
    <property type="match status" value="1"/>
</dbReference>
<keyword evidence="3 5" id="KW-0067">ATP-binding</keyword>
<keyword evidence="6" id="KW-1185">Reference proteome</keyword>
<dbReference type="GO" id="GO:0005524">
    <property type="term" value="F:ATP binding"/>
    <property type="evidence" value="ECO:0007669"/>
    <property type="project" value="UniProtKB-KW"/>
</dbReference>
<dbReference type="PANTHER" id="PTHR42734:SF19">
    <property type="entry name" value="IRON COMPOUNDS ABC TRANSPORTER, ATP-BINDING PROTEIN"/>
    <property type="match status" value="1"/>
</dbReference>